<feature type="domain" description="Chalcone isomerase" evidence="1">
    <location>
        <begin position="37"/>
        <end position="172"/>
    </location>
</feature>
<evidence type="ECO:0000259" key="1">
    <source>
        <dbReference type="Pfam" id="PF16036"/>
    </source>
</evidence>
<dbReference type="Proteomes" id="UP000503003">
    <property type="component" value="Chromosome 1"/>
</dbReference>
<name>A0A6G7CM59_9VIBR</name>
<evidence type="ECO:0000313" key="3">
    <source>
        <dbReference type="Proteomes" id="UP000503003"/>
    </source>
</evidence>
<accession>A0A6G7CM59</accession>
<gene>
    <name evidence="2" type="ORF">G5S32_09055</name>
</gene>
<dbReference type="RefSeq" id="WP_165312761.1">
    <property type="nucleotide sequence ID" value="NZ_CP049331.1"/>
</dbReference>
<keyword evidence="3" id="KW-1185">Reference proteome</keyword>
<reference evidence="2 3" key="1">
    <citation type="submission" date="2020-02" db="EMBL/GenBank/DDBJ databases">
        <title>A complete genome of a marine bacterium Vibrio sp. ZWAL4003 isolated from the mangrove sediment with the ability to degrade polysaccharides.</title>
        <authorList>
            <person name="Wu J."/>
            <person name="Qu W."/>
            <person name="Zeng R."/>
        </authorList>
    </citation>
    <scope>NUCLEOTIDE SEQUENCE [LARGE SCALE GENOMIC DNA]</scope>
    <source>
        <strain evidence="2 3">ZWAL4003</strain>
    </source>
</reference>
<organism evidence="2 3">
    <name type="scientific">Vibrio ziniensis</name>
    <dbReference type="NCBI Taxonomy" id="2711221"/>
    <lineage>
        <taxon>Bacteria</taxon>
        <taxon>Pseudomonadati</taxon>
        <taxon>Pseudomonadota</taxon>
        <taxon>Gammaproteobacteria</taxon>
        <taxon>Vibrionales</taxon>
        <taxon>Vibrionaceae</taxon>
        <taxon>Vibrio</taxon>
    </lineage>
</organism>
<sequence>MQTVLVSASANSAGLSKEVMGQWQQWPIVGQATLSWLWLDIYSSQLRSPNGVYQQVGDISPHPVALEIRYMRDISNKQLIEATEEQWQKQGYSQGEIDVWIPTLNTIFPSVKTGEKLVYVTDGSAGEFTYIAQNGEQQVVGTISDESLNDAFLAIWLSPKTEYQHLREQLLGMNRP</sequence>
<dbReference type="Pfam" id="PF16036">
    <property type="entry name" value="Chalcone_3"/>
    <property type="match status" value="1"/>
</dbReference>
<dbReference type="EMBL" id="CP049331">
    <property type="protein sequence ID" value="QIH43221.1"/>
    <property type="molecule type" value="Genomic_DNA"/>
</dbReference>
<proteinExistence type="predicted"/>
<dbReference type="KEGG" id="vzi:G5S32_09055"/>
<evidence type="ECO:0000313" key="2">
    <source>
        <dbReference type="EMBL" id="QIH43221.1"/>
    </source>
</evidence>
<protein>
    <recommendedName>
        <fullName evidence="1">Chalcone isomerase domain-containing protein</fullName>
    </recommendedName>
</protein>
<dbReference type="AlphaFoldDB" id="A0A6G7CM59"/>
<dbReference type="InterPro" id="IPR016087">
    <property type="entry name" value="Chalcone_isomerase"/>
</dbReference>